<organism evidence="2 3">
    <name type="scientific">Acinetobacter gandensis</name>
    <dbReference type="NCBI Taxonomy" id="1443941"/>
    <lineage>
        <taxon>Bacteria</taxon>
        <taxon>Pseudomonadati</taxon>
        <taxon>Pseudomonadota</taxon>
        <taxon>Gammaproteobacteria</taxon>
        <taxon>Moraxellales</taxon>
        <taxon>Moraxellaceae</taxon>
        <taxon>Acinetobacter</taxon>
    </lineage>
</organism>
<dbReference type="OrthoDB" id="6710110at2"/>
<dbReference type="Pfam" id="PF05713">
    <property type="entry name" value="MobC"/>
    <property type="match status" value="1"/>
</dbReference>
<feature type="domain" description="Bacterial mobilisation" evidence="1">
    <location>
        <begin position="87"/>
        <end position="136"/>
    </location>
</feature>
<evidence type="ECO:0000313" key="3">
    <source>
        <dbReference type="Proteomes" id="UP000185753"/>
    </source>
</evidence>
<name>A0A1A7RB71_9GAMM</name>
<comment type="caution">
    <text evidence="2">The sequence shown here is derived from an EMBL/GenBank/DDBJ whole genome shotgun (WGS) entry which is preliminary data.</text>
</comment>
<keyword evidence="3" id="KW-1185">Reference proteome</keyword>
<dbReference type="RefSeq" id="WP_067765957.1">
    <property type="nucleotide sequence ID" value="NZ_LZDS01000027.1"/>
</dbReference>
<dbReference type="EMBL" id="LZDS01000027">
    <property type="protein sequence ID" value="OBX27952.1"/>
    <property type="molecule type" value="Genomic_DNA"/>
</dbReference>
<proteinExistence type="predicted"/>
<evidence type="ECO:0000313" key="2">
    <source>
        <dbReference type="EMBL" id="OBX27952.1"/>
    </source>
</evidence>
<gene>
    <name evidence="2" type="ORF">A9J31_07445</name>
</gene>
<sequence length="169" mass="19781">MKQGNRNIVKRLRFLDLQAEQLEQLLEWKGINFTDLVHMLIAHEYAMSQPYVPREIESQNSVVRAKNVATKVSRVAPSYCKLDPAFLRELGRIGNNINQIAKSLNILCLSQQKQKMDFSYIQCLAVLENIQQQLRQHLDPLPILTRSEYQVERRKEQALRYVTTQREEA</sequence>
<accession>A0A1A7RB71</accession>
<dbReference type="AlphaFoldDB" id="A0A1A7RB71"/>
<protein>
    <recommendedName>
        <fullName evidence="1">Bacterial mobilisation domain-containing protein</fullName>
    </recommendedName>
</protein>
<dbReference type="InterPro" id="IPR008687">
    <property type="entry name" value="MobC"/>
</dbReference>
<evidence type="ECO:0000259" key="1">
    <source>
        <dbReference type="Pfam" id="PF05713"/>
    </source>
</evidence>
<dbReference type="Proteomes" id="UP000185753">
    <property type="component" value="Unassembled WGS sequence"/>
</dbReference>
<reference evidence="3" key="1">
    <citation type="submission" date="2016-06" db="EMBL/GenBank/DDBJ databases">
        <authorList>
            <person name="Radolfova-Krizova L."/>
            <person name="Nemec A."/>
        </authorList>
    </citation>
    <scope>NUCLEOTIDE SEQUENCE [LARGE SCALE GENOMIC DNA]</scope>
    <source>
        <strain evidence="3">ANC 4275</strain>
    </source>
</reference>